<dbReference type="EMBL" id="BSEN01000006">
    <property type="protein sequence ID" value="GLJ76212.1"/>
    <property type="molecule type" value="Genomic_DNA"/>
</dbReference>
<dbReference type="GO" id="GO:0000976">
    <property type="term" value="F:transcription cis-regulatory region binding"/>
    <property type="evidence" value="ECO:0007669"/>
    <property type="project" value="TreeGrafter"/>
</dbReference>
<evidence type="ECO:0000256" key="2">
    <source>
        <dbReference type="ARBA" id="ARBA00023125"/>
    </source>
</evidence>
<dbReference type="CDD" id="cd01392">
    <property type="entry name" value="HTH_LacI"/>
    <property type="match status" value="1"/>
</dbReference>
<proteinExistence type="predicted"/>
<comment type="caution">
    <text evidence="6">The sequence shown here is derived from an EMBL/GenBank/DDBJ whole genome shotgun (WGS) entry which is preliminary data.</text>
</comment>
<dbReference type="AlphaFoldDB" id="A0A9W6HA81"/>
<dbReference type="Gene3D" id="3.40.50.2300">
    <property type="match status" value="2"/>
</dbReference>
<evidence type="ECO:0000256" key="3">
    <source>
        <dbReference type="ARBA" id="ARBA00023163"/>
    </source>
</evidence>
<reference evidence="6" key="1">
    <citation type="journal article" date="2014" name="Int. J. Syst. Evol. Microbiol.">
        <title>Complete genome sequence of Corynebacterium casei LMG S-19264T (=DSM 44701T), isolated from a smear-ripened cheese.</title>
        <authorList>
            <consortium name="US DOE Joint Genome Institute (JGI-PGF)"/>
            <person name="Walter F."/>
            <person name="Albersmeier A."/>
            <person name="Kalinowski J."/>
            <person name="Ruckert C."/>
        </authorList>
    </citation>
    <scope>NUCLEOTIDE SEQUENCE</scope>
    <source>
        <strain evidence="6">VKM Ac-1401</strain>
    </source>
</reference>
<dbReference type="InterPro" id="IPR028082">
    <property type="entry name" value="Peripla_BP_I"/>
</dbReference>
<accession>A0A9W6HA81</accession>
<feature type="compositionally biased region" description="Polar residues" evidence="4">
    <location>
        <begin position="1"/>
        <end position="11"/>
    </location>
</feature>
<dbReference type="Pfam" id="PF00356">
    <property type="entry name" value="LacI"/>
    <property type="match status" value="1"/>
</dbReference>
<feature type="region of interest" description="Disordered" evidence="4">
    <location>
        <begin position="1"/>
        <end position="21"/>
    </location>
</feature>
<name>A0A9W6HA81_9MICO</name>
<evidence type="ECO:0000259" key="5">
    <source>
        <dbReference type="PROSITE" id="PS50932"/>
    </source>
</evidence>
<dbReference type="Gene3D" id="1.10.260.40">
    <property type="entry name" value="lambda repressor-like DNA-binding domains"/>
    <property type="match status" value="1"/>
</dbReference>
<dbReference type="InterPro" id="IPR000843">
    <property type="entry name" value="HTH_LacI"/>
</dbReference>
<keyword evidence="2" id="KW-0238">DNA-binding</keyword>
<evidence type="ECO:0000313" key="6">
    <source>
        <dbReference type="EMBL" id="GLJ76212.1"/>
    </source>
</evidence>
<dbReference type="GO" id="GO:0003700">
    <property type="term" value="F:DNA-binding transcription factor activity"/>
    <property type="evidence" value="ECO:0007669"/>
    <property type="project" value="TreeGrafter"/>
</dbReference>
<keyword evidence="7" id="KW-1185">Reference proteome</keyword>
<dbReference type="SUPFAM" id="SSF53822">
    <property type="entry name" value="Periplasmic binding protein-like I"/>
    <property type="match status" value="1"/>
</dbReference>
<evidence type="ECO:0000256" key="1">
    <source>
        <dbReference type="ARBA" id="ARBA00023015"/>
    </source>
</evidence>
<dbReference type="InterPro" id="IPR046335">
    <property type="entry name" value="LacI/GalR-like_sensor"/>
</dbReference>
<dbReference type="SMART" id="SM00354">
    <property type="entry name" value="HTH_LACI"/>
    <property type="match status" value="1"/>
</dbReference>
<sequence length="340" mass="36425">MTVGLQTTRRPTSADVAREAGVSRSTVSQILNGDDERFPLATRERVRSAAEALNYRPSRAGRALVTGLSDIVVVVVPNATFGPHLQDSVDRITNATAASGMSVVVRFGRPDDESTLISVLDLRPAAVVDMGVFTNAQRERIEAAGTRVVPRRRLDTPTGDVDPVDILIGRLQVDELLRGGERQIVYASLDDGRLDPFGPPRLEGIRRSTAAHGLVEPITIRVPLSESGAVEALLPLLQLSDGPPLGICCYNDDVAIAVIAAARRLRLDVPNRISLIGVDRTDIGQLISPRLTTVAVDQPALMDSLSRELVRNHSRGDEDAPGDAVLDASHLVRVVAGETS</sequence>
<organism evidence="6 7">
    <name type="scientific">Leifsonia poae</name>
    <dbReference type="NCBI Taxonomy" id="110933"/>
    <lineage>
        <taxon>Bacteria</taxon>
        <taxon>Bacillati</taxon>
        <taxon>Actinomycetota</taxon>
        <taxon>Actinomycetes</taxon>
        <taxon>Micrococcales</taxon>
        <taxon>Microbacteriaceae</taxon>
        <taxon>Leifsonia</taxon>
    </lineage>
</organism>
<dbReference type="Proteomes" id="UP001142372">
    <property type="component" value="Unassembled WGS sequence"/>
</dbReference>
<dbReference type="PANTHER" id="PTHR30146:SF153">
    <property type="entry name" value="LACTOSE OPERON REPRESSOR"/>
    <property type="match status" value="1"/>
</dbReference>
<dbReference type="PANTHER" id="PTHR30146">
    <property type="entry name" value="LACI-RELATED TRANSCRIPTIONAL REPRESSOR"/>
    <property type="match status" value="1"/>
</dbReference>
<protein>
    <submittedName>
        <fullName evidence="6">LacI family transcriptional regulator</fullName>
    </submittedName>
</protein>
<dbReference type="InterPro" id="IPR010982">
    <property type="entry name" value="Lambda_DNA-bd_dom_sf"/>
</dbReference>
<dbReference type="RefSeq" id="WP_271176871.1">
    <property type="nucleotide sequence ID" value="NZ_BAAAJO010000005.1"/>
</dbReference>
<reference evidence="6" key="2">
    <citation type="submission" date="2023-01" db="EMBL/GenBank/DDBJ databases">
        <authorList>
            <person name="Sun Q."/>
            <person name="Evtushenko L."/>
        </authorList>
    </citation>
    <scope>NUCLEOTIDE SEQUENCE</scope>
    <source>
        <strain evidence="6">VKM Ac-1401</strain>
    </source>
</reference>
<dbReference type="Pfam" id="PF13377">
    <property type="entry name" value="Peripla_BP_3"/>
    <property type="match status" value="1"/>
</dbReference>
<dbReference type="PROSITE" id="PS50932">
    <property type="entry name" value="HTH_LACI_2"/>
    <property type="match status" value="1"/>
</dbReference>
<evidence type="ECO:0000313" key="7">
    <source>
        <dbReference type="Proteomes" id="UP001142372"/>
    </source>
</evidence>
<dbReference type="SUPFAM" id="SSF47413">
    <property type="entry name" value="lambda repressor-like DNA-binding domains"/>
    <property type="match status" value="1"/>
</dbReference>
<keyword evidence="1" id="KW-0805">Transcription regulation</keyword>
<gene>
    <name evidence="6" type="ORF">GCM10017584_17860</name>
</gene>
<feature type="domain" description="HTH lacI-type" evidence="5">
    <location>
        <begin position="11"/>
        <end position="66"/>
    </location>
</feature>
<evidence type="ECO:0000256" key="4">
    <source>
        <dbReference type="SAM" id="MobiDB-lite"/>
    </source>
</evidence>
<keyword evidence="3" id="KW-0804">Transcription</keyword>